<reference evidence="14 15" key="1">
    <citation type="submission" date="2017-08" db="EMBL/GenBank/DDBJ databases">
        <title>Aliifodinibius alkalisoli sp. nov., isolated from saline alkaline soil.</title>
        <authorList>
            <person name="Liu D."/>
            <person name="Zhang G."/>
        </authorList>
    </citation>
    <scope>NUCLEOTIDE SEQUENCE [LARGE SCALE GENOMIC DNA]</scope>
    <source>
        <strain evidence="14 15">WN023</strain>
    </source>
</reference>
<dbReference type="Gene3D" id="3.30.450.20">
    <property type="entry name" value="PAS domain"/>
    <property type="match status" value="1"/>
</dbReference>
<dbReference type="Pfam" id="PF07568">
    <property type="entry name" value="HisKA_2"/>
    <property type="match status" value="1"/>
</dbReference>
<evidence type="ECO:0000256" key="7">
    <source>
        <dbReference type="ARBA" id="ARBA00022777"/>
    </source>
</evidence>
<keyword evidence="6" id="KW-0547">Nucleotide-binding</keyword>
<dbReference type="Pfam" id="PF02518">
    <property type="entry name" value="HATPase_c"/>
    <property type="match status" value="1"/>
</dbReference>
<keyword evidence="10" id="KW-1133">Transmembrane helix</keyword>
<evidence type="ECO:0000259" key="13">
    <source>
        <dbReference type="PROSITE" id="PS50885"/>
    </source>
</evidence>
<dbReference type="RefSeq" id="WP_095605156.1">
    <property type="nucleotide sequence ID" value="NZ_NSKE01000001.1"/>
</dbReference>
<evidence type="ECO:0000259" key="11">
    <source>
        <dbReference type="PROSITE" id="PS50109"/>
    </source>
</evidence>
<evidence type="ECO:0000256" key="9">
    <source>
        <dbReference type="SAM" id="Coils"/>
    </source>
</evidence>
<feature type="domain" description="HAMP" evidence="13">
    <location>
        <begin position="230"/>
        <end position="282"/>
    </location>
</feature>
<dbReference type="Pfam" id="PF13426">
    <property type="entry name" value="PAS_9"/>
    <property type="match status" value="1"/>
</dbReference>
<dbReference type="NCBIfam" id="TIGR00229">
    <property type="entry name" value="sensory_box"/>
    <property type="match status" value="1"/>
</dbReference>
<evidence type="ECO:0000313" key="15">
    <source>
        <dbReference type="Proteomes" id="UP000218831"/>
    </source>
</evidence>
<dbReference type="SUPFAM" id="SSF55874">
    <property type="entry name" value="ATPase domain of HSP90 chaperone/DNA topoisomerase II/histidine kinase"/>
    <property type="match status" value="1"/>
</dbReference>
<dbReference type="EMBL" id="NSKE01000001">
    <property type="protein sequence ID" value="PAU95912.1"/>
    <property type="molecule type" value="Genomic_DNA"/>
</dbReference>
<keyword evidence="10" id="KW-0472">Membrane</keyword>
<dbReference type="PANTHER" id="PTHR41523:SF8">
    <property type="entry name" value="ETHYLENE RESPONSE SENSOR PROTEIN"/>
    <property type="match status" value="1"/>
</dbReference>
<dbReference type="InterPro" id="IPR035965">
    <property type="entry name" value="PAS-like_dom_sf"/>
</dbReference>
<feature type="domain" description="PAS" evidence="12">
    <location>
        <begin position="283"/>
        <end position="329"/>
    </location>
</feature>
<keyword evidence="4" id="KW-0597">Phosphoprotein</keyword>
<sequence length="608" mass="68318">MKLSTKLIGSFSIVVLIVGGIGLTASYFNDAVKDQVTFESDKAIQEVTLAGELGLQLFKSLTRTQYLLEDSYRESLSMNYSRSNRTKEVQITKIEKSLGEFEKSLEELKTLVKSNQKNIFEPPTDSSKVLSLLENLEKKYKNYSSLLIQFQNISTENYQDRKEFFTVTIEPYFRSNLLPEIDRLRNHIQQTHQQQIAGLNSQLDRVGYILVIATGIALVVAIVLALFIYRSIANPIAKIANAAQSVGQGNLQNRIGYDSNDELGQLSSTFDQMAENLSKTTVSRDYVDSIIEAMADLLIVTDEDFNIIRINSAVSEILGFTEDELLGKSIDILFNEMPKNIFTKQNTDSNRTYTGELIGENKNTIPVSISRGKINGKEKATEGYVFVASDISAEKEAQKKIKQSLKDKEVLLAEVHDRVKNNLAVITGMLQMQIWEAENDHVVSALQQSHLRIRSIALVHEKLYQSENLSFIELDKYVNELIENIHSTYSSKKSEIEITTELQRIVLNINQAIPCSLLINELVINSLKHAFDDGQEGQIKVFLKEVDNNVTLTVQDNGKGFSEGEDSESLGITLIKTLAKQLDGTVRFRNKNGANISVLFKTEKVLNT</sequence>
<dbReference type="PROSITE" id="PS50885">
    <property type="entry name" value="HAMP"/>
    <property type="match status" value="1"/>
</dbReference>
<proteinExistence type="predicted"/>
<comment type="caution">
    <text evidence="14">The sequence shown here is derived from an EMBL/GenBank/DDBJ whole genome shotgun (WGS) entry which is preliminary data.</text>
</comment>
<dbReference type="GO" id="GO:0007165">
    <property type="term" value="P:signal transduction"/>
    <property type="evidence" value="ECO:0007669"/>
    <property type="project" value="InterPro"/>
</dbReference>
<dbReference type="CDD" id="cd06225">
    <property type="entry name" value="HAMP"/>
    <property type="match status" value="1"/>
</dbReference>
<feature type="coiled-coil region" evidence="9">
    <location>
        <begin position="91"/>
        <end position="153"/>
    </location>
</feature>
<dbReference type="GO" id="GO:0004673">
    <property type="term" value="F:protein histidine kinase activity"/>
    <property type="evidence" value="ECO:0007669"/>
    <property type="project" value="UniProtKB-EC"/>
</dbReference>
<evidence type="ECO:0000256" key="10">
    <source>
        <dbReference type="SAM" id="Phobius"/>
    </source>
</evidence>
<dbReference type="Gene3D" id="6.10.340.10">
    <property type="match status" value="1"/>
</dbReference>
<feature type="transmembrane region" description="Helical" evidence="10">
    <location>
        <begin position="206"/>
        <end position="229"/>
    </location>
</feature>
<dbReference type="GO" id="GO:0005524">
    <property type="term" value="F:ATP binding"/>
    <property type="evidence" value="ECO:0007669"/>
    <property type="project" value="UniProtKB-KW"/>
</dbReference>
<name>A0A2A2GGK6_9BACT</name>
<keyword evidence="8" id="KW-0067">ATP-binding</keyword>
<dbReference type="SMART" id="SM00387">
    <property type="entry name" value="HATPase_c"/>
    <property type="match status" value="1"/>
</dbReference>
<evidence type="ECO:0000259" key="12">
    <source>
        <dbReference type="PROSITE" id="PS50112"/>
    </source>
</evidence>
<feature type="domain" description="Histidine kinase" evidence="11">
    <location>
        <begin position="414"/>
        <end position="604"/>
    </location>
</feature>
<accession>A0A2A2GGK6</accession>
<dbReference type="PROSITE" id="PS50112">
    <property type="entry name" value="PAS"/>
    <property type="match status" value="1"/>
</dbReference>
<dbReference type="InterPro" id="IPR003594">
    <property type="entry name" value="HATPase_dom"/>
</dbReference>
<dbReference type="InterPro" id="IPR036890">
    <property type="entry name" value="HATPase_C_sf"/>
</dbReference>
<protein>
    <recommendedName>
        <fullName evidence="3">histidine kinase</fullName>
        <ecNumber evidence="3">2.7.13.3</ecNumber>
    </recommendedName>
</protein>
<evidence type="ECO:0000256" key="6">
    <source>
        <dbReference type="ARBA" id="ARBA00022741"/>
    </source>
</evidence>
<keyword evidence="5" id="KW-0808">Transferase</keyword>
<feature type="transmembrane region" description="Helical" evidence="10">
    <location>
        <begin position="7"/>
        <end position="28"/>
    </location>
</feature>
<keyword evidence="7" id="KW-0418">Kinase</keyword>
<organism evidence="14 15">
    <name type="scientific">Fodinibius salipaludis</name>
    <dbReference type="NCBI Taxonomy" id="2032627"/>
    <lineage>
        <taxon>Bacteria</taxon>
        <taxon>Pseudomonadati</taxon>
        <taxon>Balneolota</taxon>
        <taxon>Balneolia</taxon>
        <taxon>Balneolales</taxon>
        <taxon>Balneolaceae</taxon>
        <taxon>Fodinibius</taxon>
    </lineage>
</organism>
<dbReference type="GO" id="GO:0016020">
    <property type="term" value="C:membrane"/>
    <property type="evidence" value="ECO:0007669"/>
    <property type="project" value="UniProtKB-SubCell"/>
</dbReference>
<evidence type="ECO:0000256" key="5">
    <source>
        <dbReference type="ARBA" id="ARBA00022679"/>
    </source>
</evidence>
<dbReference type="InterPro" id="IPR011495">
    <property type="entry name" value="Sig_transdc_His_kin_sub2_dim/P"/>
</dbReference>
<dbReference type="Pfam" id="PF00672">
    <property type="entry name" value="HAMP"/>
    <property type="match status" value="1"/>
</dbReference>
<dbReference type="CDD" id="cd00130">
    <property type="entry name" value="PAS"/>
    <property type="match status" value="1"/>
</dbReference>
<dbReference type="SMART" id="SM00091">
    <property type="entry name" value="PAS"/>
    <property type="match status" value="1"/>
</dbReference>
<gene>
    <name evidence="14" type="ORF">CK503_02340</name>
</gene>
<dbReference type="SMART" id="SM00304">
    <property type="entry name" value="HAMP"/>
    <property type="match status" value="1"/>
</dbReference>
<evidence type="ECO:0000256" key="1">
    <source>
        <dbReference type="ARBA" id="ARBA00000085"/>
    </source>
</evidence>
<dbReference type="SUPFAM" id="SSF158472">
    <property type="entry name" value="HAMP domain-like"/>
    <property type="match status" value="1"/>
</dbReference>
<dbReference type="PANTHER" id="PTHR41523">
    <property type="entry name" value="TWO-COMPONENT SYSTEM SENSOR PROTEIN"/>
    <property type="match status" value="1"/>
</dbReference>
<dbReference type="Gene3D" id="3.30.565.10">
    <property type="entry name" value="Histidine kinase-like ATPase, C-terminal domain"/>
    <property type="match status" value="1"/>
</dbReference>
<dbReference type="OrthoDB" id="9767435at2"/>
<comment type="subcellular location">
    <subcellularLocation>
        <location evidence="2">Membrane</location>
    </subcellularLocation>
</comment>
<dbReference type="InterPro" id="IPR005467">
    <property type="entry name" value="His_kinase_dom"/>
</dbReference>
<dbReference type="SUPFAM" id="SSF55785">
    <property type="entry name" value="PYP-like sensor domain (PAS domain)"/>
    <property type="match status" value="1"/>
</dbReference>
<evidence type="ECO:0000313" key="14">
    <source>
        <dbReference type="EMBL" id="PAU95912.1"/>
    </source>
</evidence>
<evidence type="ECO:0000256" key="8">
    <source>
        <dbReference type="ARBA" id="ARBA00022840"/>
    </source>
</evidence>
<dbReference type="PROSITE" id="PS50109">
    <property type="entry name" value="HIS_KIN"/>
    <property type="match status" value="1"/>
</dbReference>
<keyword evidence="15" id="KW-1185">Reference proteome</keyword>
<dbReference type="InterPro" id="IPR000014">
    <property type="entry name" value="PAS"/>
</dbReference>
<keyword evidence="9" id="KW-0175">Coiled coil</keyword>
<evidence type="ECO:0000256" key="2">
    <source>
        <dbReference type="ARBA" id="ARBA00004370"/>
    </source>
</evidence>
<keyword evidence="10" id="KW-0812">Transmembrane</keyword>
<evidence type="ECO:0000256" key="3">
    <source>
        <dbReference type="ARBA" id="ARBA00012438"/>
    </source>
</evidence>
<dbReference type="InterPro" id="IPR003660">
    <property type="entry name" value="HAMP_dom"/>
</dbReference>
<dbReference type="EC" id="2.7.13.3" evidence="3"/>
<dbReference type="Proteomes" id="UP000218831">
    <property type="component" value="Unassembled WGS sequence"/>
</dbReference>
<comment type="catalytic activity">
    <reaction evidence="1">
        <text>ATP + protein L-histidine = ADP + protein N-phospho-L-histidine.</text>
        <dbReference type="EC" id="2.7.13.3"/>
    </reaction>
</comment>
<evidence type="ECO:0000256" key="4">
    <source>
        <dbReference type="ARBA" id="ARBA00022553"/>
    </source>
</evidence>
<dbReference type="AlphaFoldDB" id="A0A2A2GGK6"/>